<dbReference type="RefSeq" id="WP_184423844.1">
    <property type="nucleotide sequence ID" value="NZ_BAABLB010000049.1"/>
</dbReference>
<name>A0A7X0NGJ1_9GAMM</name>
<gene>
    <name evidence="1" type="ORF">HNQ55_001540</name>
</gene>
<dbReference type="EMBL" id="JACHHU010000010">
    <property type="protein sequence ID" value="MBB6543033.1"/>
    <property type="molecule type" value="Genomic_DNA"/>
</dbReference>
<reference evidence="1 2" key="1">
    <citation type="submission" date="2020-08" db="EMBL/GenBank/DDBJ databases">
        <title>Genomic Encyclopedia of Type Strains, Phase IV (KMG-IV): sequencing the most valuable type-strain genomes for metagenomic binning, comparative biology and taxonomic classification.</title>
        <authorList>
            <person name="Goeker M."/>
        </authorList>
    </citation>
    <scope>NUCLEOTIDE SEQUENCE [LARGE SCALE GENOMIC DNA]</scope>
    <source>
        <strain evidence="1 2">DSM 26287</strain>
    </source>
</reference>
<evidence type="ECO:0000313" key="2">
    <source>
        <dbReference type="Proteomes" id="UP000537141"/>
    </source>
</evidence>
<protein>
    <submittedName>
        <fullName evidence="1">Uncharacterized protein</fullName>
    </submittedName>
</protein>
<comment type="caution">
    <text evidence="1">The sequence shown here is derived from an EMBL/GenBank/DDBJ whole genome shotgun (WGS) entry which is preliminary data.</text>
</comment>
<dbReference type="AlphaFoldDB" id="A0A7X0NGJ1"/>
<keyword evidence="2" id="KW-1185">Reference proteome</keyword>
<dbReference type="Proteomes" id="UP000537141">
    <property type="component" value="Unassembled WGS sequence"/>
</dbReference>
<sequence length="145" mass="17024">MKKKFYSTIAAQFTEPSEYFERQKLIPLPPEPTSTMCQYENMLSISNKAIKSDTTSMAMNGWLNTKGEIYPCKWREHSKVTRLLGYDTEAAMEKDGWIKLSQMKWLICGRYSKIELNKAQDNAIRQWHSNNKLDVSYYEFTKSKL</sequence>
<organism evidence="1 2">
    <name type="scientific">Thalassotalea piscium</name>
    <dbReference type="NCBI Taxonomy" id="1230533"/>
    <lineage>
        <taxon>Bacteria</taxon>
        <taxon>Pseudomonadati</taxon>
        <taxon>Pseudomonadota</taxon>
        <taxon>Gammaproteobacteria</taxon>
        <taxon>Alteromonadales</taxon>
        <taxon>Colwelliaceae</taxon>
        <taxon>Thalassotalea</taxon>
    </lineage>
</organism>
<proteinExistence type="predicted"/>
<accession>A0A7X0NGJ1</accession>
<evidence type="ECO:0000313" key="1">
    <source>
        <dbReference type="EMBL" id="MBB6543033.1"/>
    </source>
</evidence>